<keyword evidence="2" id="KW-1185">Reference proteome</keyword>
<reference evidence="1" key="2">
    <citation type="submission" date="2023-02" db="EMBL/GenBank/DDBJ databases">
        <authorList>
            <person name="Sun Q."/>
            <person name="Mori K."/>
        </authorList>
    </citation>
    <scope>NUCLEOTIDE SEQUENCE</scope>
    <source>
        <strain evidence="1">NBRC 112290</strain>
    </source>
</reference>
<accession>A0AA38CWJ3</accession>
<proteinExistence type="predicted"/>
<evidence type="ECO:0000313" key="2">
    <source>
        <dbReference type="Proteomes" id="UP001157161"/>
    </source>
</evidence>
<name>A0AA38CWJ3_9MICO</name>
<gene>
    <name evidence="1" type="ORF">GCM10025875_31240</name>
</gene>
<reference evidence="1" key="1">
    <citation type="journal article" date="2014" name="Int. J. Syst. Evol. Microbiol.">
        <title>Complete genome sequence of Corynebacterium casei LMG S-19264T (=DSM 44701T), isolated from a smear-ripened cheese.</title>
        <authorList>
            <consortium name="US DOE Joint Genome Institute (JGI-PGF)"/>
            <person name="Walter F."/>
            <person name="Albersmeier A."/>
            <person name="Kalinowski J."/>
            <person name="Ruckert C."/>
        </authorList>
    </citation>
    <scope>NUCLEOTIDE SEQUENCE</scope>
    <source>
        <strain evidence="1">NBRC 112290</strain>
    </source>
</reference>
<evidence type="ECO:0000313" key="1">
    <source>
        <dbReference type="EMBL" id="GMA33132.1"/>
    </source>
</evidence>
<dbReference type="Proteomes" id="UP001157161">
    <property type="component" value="Unassembled WGS sequence"/>
</dbReference>
<organism evidence="1 2">
    <name type="scientific">Litorihabitans aurantiacus</name>
    <dbReference type="NCBI Taxonomy" id="1930061"/>
    <lineage>
        <taxon>Bacteria</taxon>
        <taxon>Bacillati</taxon>
        <taxon>Actinomycetota</taxon>
        <taxon>Actinomycetes</taxon>
        <taxon>Micrococcales</taxon>
        <taxon>Beutenbergiaceae</taxon>
        <taxon>Litorihabitans</taxon>
    </lineage>
</organism>
<dbReference type="AlphaFoldDB" id="A0AA38CWJ3"/>
<sequence>MLLAVVLAVAGGWWLVSFLADAERPVRAVAHDYLAALETGEAMTALALVEGRVDGEADGGAAGTCTALLSDEAYSAVAGRPSGARIDAVDVRAAGEEGPDGATLVRATASVGVTWTGGADGAAQAGSLELVESDDGWRVAADSPLAPGPVGLDLQGPGSVSVAGECDVVARGPGGGVSTAEPEALPGVYALVYTDPAGVGALELEDVELPVRGPITLRPEARAEVVAQVEARVTEWIGACVQSGLEGPTCPTNRNGLPTHTDVTGGGEVEDMRVAVVPATDLQRWGYTTARPGVVEVSGTLKPDACGPQSIGCVPGAPNVDAALFRYSGTVTVGEDGDVVLD</sequence>
<dbReference type="EMBL" id="BSUM01000001">
    <property type="protein sequence ID" value="GMA33132.1"/>
    <property type="molecule type" value="Genomic_DNA"/>
</dbReference>
<protein>
    <submittedName>
        <fullName evidence="1">Uncharacterized protein</fullName>
    </submittedName>
</protein>
<comment type="caution">
    <text evidence="1">The sequence shown here is derived from an EMBL/GenBank/DDBJ whole genome shotgun (WGS) entry which is preliminary data.</text>
</comment>